<keyword evidence="6 10" id="KW-1133">Transmembrane helix</keyword>
<protein>
    <submittedName>
        <fullName evidence="11">Uncharacterized protein</fullName>
    </submittedName>
</protein>
<keyword evidence="3" id="KW-0716">Sensory transduction</keyword>
<keyword evidence="8" id="KW-0675">Receptor</keyword>
<dbReference type="PANTHER" id="PTHR21137:SF35">
    <property type="entry name" value="ODORANT RECEPTOR 19A-RELATED"/>
    <property type="match status" value="1"/>
</dbReference>
<evidence type="ECO:0000313" key="11">
    <source>
        <dbReference type="EMBL" id="KAJ8943464.1"/>
    </source>
</evidence>
<dbReference type="GO" id="GO:0004984">
    <property type="term" value="F:olfactory receptor activity"/>
    <property type="evidence" value="ECO:0007669"/>
    <property type="project" value="InterPro"/>
</dbReference>
<evidence type="ECO:0000256" key="3">
    <source>
        <dbReference type="ARBA" id="ARBA00022606"/>
    </source>
</evidence>
<evidence type="ECO:0000256" key="2">
    <source>
        <dbReference type="ARBA" id="ARBA00022475"/>
    </source>
</evidence>
<dbReference type="Pfam" id="PF02949">
    <property type="entry name" value="7tm_6"/>
    <property type="match status" value="1"/>
</dbReference>
<evidence type="ECO:0000256" key="1">
    <source>
        <dbReference type="ARBA" id="ARBA00004651"/>
    </source>
</evidence>
<evidence type="ECO:0000256" key="5">
    <source>
        <dbReference type="ARBA" id="ARBA00022725"/>
    </source>
</evidence>
<keyword evidence="4 10" id="KW-0812">Transmembrane</keyword>
<feature type="transmembrane region" description="Helical" evidence="10">
    <location>
        <begin position="38"/>
        <end position="60"/>
    </location>
</feature>
<evidence type="ECO:0000256" key="6">
    <source>
        <dbReference type="ARBA" id="ARBA00022989"/>
    </source>
</evidence>
<evidence type="ECO:0000256" key="9">
    <source>
        <dbReference type="ARBA" id="ARBA00023224"/>
    </source>
</evidence>
<dbReference type="GO" id="GO:0005886">
    <property type="term" value="C:plasma membrane"/>
    <property type="evidence" value="ECO:0007669"/>
    <property type="project" value="UniProtKB-SubCell"/>
</dbReference>
<feature type="transmembrane region" description="Helical" evidence="10">
    <location>
        <begin position="131"/>
        <end position="151"/>
    </location>
</feature>
<accession>A0AAV8XY66</accession>
<evidence type="ECO:0000256" key="4">
    <source>
        <dbReference type="ARBA" id="ARBA00022692"/>
    </source>
</evidence>
<keyword evidence="5" id="KW-0552">Olfaction</keyword>
<evidence type="ECO:0000256" key="8">
    <source>
        <dbReference type="ARBA" id="ARBA00023170"/>
    </source>
</evidence>
<keyword evidence="9" id="KW-0807">Transducer</keyword>
<proteinExistence type="predicted"/>
<dbReference type="InterPro" id="IPR004117">
    <property type="entry name" value="7tm6_olfct_rcpt"/>
</dbReference>
<feature type="transmembrane region" description="Helical" evidence="10">
    <location>
        <begin position="272"/>
        <end position="294"/>
    </location>
</feature>
<evidence type="ECO:0000313" key="12">
    <source>
        <dbReference type="Proteomes" id="UP001162156"/>
    </source>
</evidence>
<keyword evidence="7 10" id="KW-0472">Membrane</keyword>
<keyword evidence="12" id="KW-1185">Reference proteome</keyword>
<evidence type="ECO:0000256" key="10">
    <source>
        <dbReference type="SAM" id="Phobius"/>
    </source>
</evidence>
<evidence type="ECO:0000256" key="7">
    <source>
        <dbReference type="ARBA" id="ARBA00023136"/>
    </source>
</evidence>
<keyword evidence="2" id="KW-1003">Cell membrane</keyword>
<sequence length="295" mass="34775">MLEMKYENIVQKSFGTNIMFMKLVGLYPYDAFPKIYTLYAYTFYAVFTAPTPLLAIYYYIDKRETDIKKIVEGIYMTAQIAVLLIKLLPFKNHPQRTRKTIESLNKDIFLNHLPEQKHIIDGAVEVCRKMYSLFFSFCAGCLILWPIRVLVHDERRLPLELWLPFNPLEDFKVYLSVFLYIMLGTFEAISEDLQESECRFPIKSLWKKKGPYQRAEEQVSRESETMCIQEREELKARIIYKQICHCIDHYDAIYEFVEDLEKTYSLVVFSQFVASIMVICISCLQLSTVSTILLL</sequence>
<feature type="transmembrane region" description="Helical" evidence="10">
    <location>
        <begin position="171"/>
        <end position="189"/>
    </location>
</feature>
<reference evidence="11" key="1">
    <citation type="journal article" date="2023" name="Insect Mol. Biol.">
        <title>Genome sequencing provides insights into the evolution of gene families encoding plant cell wall-degrading enzymes in longhorned beetles.</title>
        <authorList>
            <person name="Shin N.R."/>
            <person name="Okamura Y."/>
            <person name="Kirsch R."/>
            <person name="Pauchet Y."/>
        </authorList>
    </citation>
    <scope>NUCLEOTIDE SEQUENCE</scope>
    <source>
        <strain evidence="11">RBIC_L_NR</strain>
    </source>
</reference>
<gene>
    <name evidence="11" type="ORF">NQ314_009746</name>
</gene>
<dbReference type="PANTHER" id="PTHR21137">
    <property type="entry name" value="ODORANT RECEPTOR"/>
    <property type="match status" value="1"/>
</dbReference>
<name>A0AAV8XY66_9CUCU</name>
<dbReference type="Proteomes" id="UP001162156">
    <property type="component" value="Unassembled WGS sequence"/>
</dbReference>
<organism evidence="11 12">
    <name type="scientific">Rhamnusium bicolor</name>
    <dbReference type="NCBI Taxonomy" id="1586634"/>
    <lineage>
        <taxon>Eukaryota</taxon>
        <taxon>Metazoa</taxon>
        <taxon>Ecdysozoa</taxon>
        <taxon>Arthropoda</taxon>
        <taxon>Hexapoda</taxon>
        <taxon>Insecta</taxon>
        <taxon>Pterygota</taxon>
        <taxon>Neoptera</taxon>
        <taxon>Endopterygota</taxon>
        <taxon>Coleoptera</taxon>
        <taxon>Polyphaga</taxon>
        <taxon>Cucujiformia</taxon>
        <taxon>Chrysomeloidea</taxon>
        <taxon>Cerambycidae</taxon>
        <taxon>Lepturinae</taxon>
        <taxon>Rhagiini</taxon>
        <taxon>Rhamnusium</taxon>
    </lineage>
</organism>
<dbReference type="AlphaFoldDB" id="A0AAV8XY66"/>
<comment type="subcellular location">
    <subcellularLocation>
        <location evidence="1">Cell membrane</location>
        <topology evidence="1">Multi-pass membrane protein</topology>
    </subcellularLocation>
</comment>
<dbReference type="GO" id="GO:0005549">
    <property type="term" value="F:odorant binding"/>
    <property type="evidence" value="ECO:0007669"/>
    <property type="project" value="InterPro"/>
</dbReference>
<dbReference type="EMBL" id="JANEYF010002677">
    <property type="protein sequence ID" value="KAJ8943464.1"/>
    <property type="molecule type" value="Genomic_DNA"/>
</dbReference>
<dbReference type="GO" id="GO:0007165">
    <property type="term" value="P:signal transduction"/>
    <property type="evidence" value="ECO:0007669"/>
    <property type="project" value="UniProtKB-KW"/>
</dbReference>
<comment type="caution">
    <text evidence="11">The sequence shown here is derived from an EMBL/GenBank/DDBJ whole genome shotgun (WGS) entry which is preliminary data.</text>
</comment>